<dbReference type="Pfam" id="PF02275">
    <property type="entry name" value="CBAH"/>
    <property type="match status" value="1"/>
</dbReference>
<evidence type="ECO:0000259" key="3">
    <source>
        <dbReference type="Pfam" id="PF02275"/>
    </source>
</evidence>
<dbReference type="Gene3D" id="3.60.60.10">
    <property type="entry name" value="Penicillin V Acylase, Chain A"/>
    <property type="match status" value="1"/>
</dbReference>
<evidence type="ECO:0000313" key="4">
    <source>
        <dbReference type="EMBL" id="GAA4883998.1"/>
    </source>
</evidence>
<comment type="similarity">
    <text evidence="1">Belongs to the peptidase C59 family.</text>
</comment>
<dbReference type="InterPro" id="IPR029132">
    <property type="entry name" value="CBAH/NAAA_C"/>
</dbReference>
<dbReference type="PANTHER" id="PTHR35527:SF2">
    <property type="entry name" value="HYDROLASE"/>
    <property type="match status" value="1"/>
</dbReference>
<sequence>MCTRILNNLNRQFAVVGRNMDWARPLNCHLYRMPRGERRAGLTPAQRTLSQANLQQVSPDLVLKSRQVLKWRAKYASIVSMLGDRQLGYASVDGINDQGLTVCALFDSDASFAPVTPASRDCLGALCWPQHLLDRFANVAEAVAYYDTTPPCIIAQWVPEAVSPELARSAMIHLAISDREGNSAIIELCGGKFVIHQSSSYRVVTNQPNYQTQLKLLYYWEYQWGLTDPQNLKPSYTVPGGVASTQNLERGAYYVSLAEPAPDRSQAVAQTRGMIATCAEPLWFNRKAHDAVHSASSFTRWTNLADAHGAVESYRQQGEVDWGDDAQGAAPAAYYLLNAATPAPVWLNFANLSAQCQRVALIIVERCGQSLDRALAGDLQAQLQDCDEPYPCDPPTVGERADVAASVALD</sequence>
<gene>
    <name evidence="4" type="ORF">GCM10023333_17850</name>
</gene>
<proteinExistence type="inferred from homology"/>
<organism evidence="4 5">
    <name type="scientific">Ferrimonas pelagia</name>
    <dbReference type="NCBI Taxonomy" id="1177826"/>
    <lineage>
        <taxon>Bacteria</taxon>
        <taxon>Pseudomonadati</taxon>
        <taxon>Pseudomonadota</taxon>
        <taxon>Gammaproteobacteria</taxon>
        <taxon>Alteromonadales</taxon>
        <taxon>Ferrimonadaceae</taxon>
        <taxon>Ferrimonas</taxon>
    </lineage>
</organism>
<protein>
    <recommendedName>
        <fullName evidence="3">Choloylglycine hydrolase/NAAA C-terminal domain-containing protein</fullName>
    </recommendedName>
</protein>
<keyword evidence="5" id="KW-1185">Reference proteome</keyword>
<dbReference type="InterPro" id="IPR052193">
    <property type="entry name" value="Peptidase_C59"/>
</dbReference>
<name>A0ABP9EV26_9GAMM</name>
<comment type="caution">
    <text evidence="4">The sequence shown here is derived from an EMBL/GenBank/DDBJ whole genome shotgun (WGS) entry which is preliminary data.</text>
</comment>
<dbReference type="RefSeq" id="WP_345335014.1">
    <property type="nucleotide sequence ID" value="NZ_BAABJZ010000024.1"/>
</dbReference>
<feature type="domain" description="Choloylglycine hydrolase/NAAA C-terminal" evidence="3">
    <location>
        <begin position="2"/>
        <end position="269"/>
    </location>
</feature>
<dbReference type="SUPFAM" id="SSF56235">
    <property type="entry name" value="N-terminal nucleophile aminohydrolases (Ntn hydrolases)"/>
    <property type="match status" value="1"/>
</dbReference>
<evidence type="ECO:0000256" key="1">
    <source>
        <dbReference type="ARBA" id="ARBA00006625"/>
    </source>
</evidence>
<accession>A0ABP9EV26</accession>
<reference evidence="5" key="1">
    <citation type="journal article" date="2019" name="Int. J. Syst. Evol. Microbiol.">
        <title>The Global Catalogue of Microorganisms (GCM) 10K type strain sequencing project: providing services to taxonomists for standard genome sequencing and annotation.</title>
        <authorList>
            <consortium name="The Broad Institute Genomics Platform"/>
            <consortium name="The Broad Institute Genome Sequencing Center for Infectious Disease"/>
            <person name="Wu L."/>
            <person name="Ma J."/>
        </authorList>
    </citation>
    <scope>NUCLEOTIDE SEQUENCE [LARGE SCALE GENOMIC DNA]</scope>
    <source>
        <strain evidence="5">JCM 18401</strain>
    </source>
</reference>
<dbReference type="EMBL" id="BAABJZ010000024">
    <property type="protein sequence ID" value="GAA4883998.1"/>
    <property type="molecule type" value="Genomic_DNA"/>
</dbReference>
<dbReference type="PANTHER" id="PTHR35527">
    <property type="entry name" value="CHOLOYLGLYCINE HYDROLASE"/>
    <property type="match status" value="1"/>
</dbReference>
<keyword evidence="2" id="KW-0378">Hydrolase</keyword>
<evidence type="ECO:0000256" key="2">
    <source>
        <dbReference type="ARBA" id="ARBA00022801"/>
    </source>
</evidence>
<evidence type="ECO:0000313" key="5">
    <source>
        <dbReference type="Proteomes" id="UP001499988"/>
    </source>
</evidence>
<dbReference type="Proteomes" id="UP001499988">
    <property type="component" value="Unassembled WGS sequence"/>
</dbReference>
<dbReference type="InterPro" id="IPR029055">
    <property type="entry name" value="Ntn_hydrolases_N"/>
</dbReference>